<organism evidence="3 4">
    <name type="scientific">Mobilisporobacter senegalensis</name>
    <dbReference type="NCBI Taxonomy" id="1329262"/>
    <lineage>
        <taxon>Bacteria</taxon>
        <taxon>Bacillati</taxon>
        <taxon>Bacillota</taxon>
        <taxon>Clostridia</taxon>
        <taxon>Lachnospirales</taxon>
        <taxon>Lachnospiraceae</taxon>
        <taxon>Mobilisporobacter</taxon>
    </lineage>
</organism>
<dbReference type="PANTHER" id="PTHR46558">
    <property type="entry name" value="TRACRIPTIONAL REGULATORY PROTEIN-RELATED-RELATED"/>
    <property type="match status" value="1"/>
</dbReference>
<dbReference type="CDD" id="cd00093">
    <property type="entry name" value="HTH_XRE"/>
    <property type="match status" value="1"/>
</dbReference>
<dbReference type="SUPFAM" id="SSF47413">
    <property type="entry name" value="lambda repressor-like DNA-binding domains"/>
    <property type="match status" value="1"/>
</dbReference>
<evidence type="ECO:0000313" key="4">
    <source>
        <dbReference type="Proteomes" id="UP000273083"/>
    </source>
</evidence>
<keyword evidence="1" id="KW-0238">DNA-binding</keyword>
<dbReference type="InterPro" id="IPR001387">
    <property type="entry name" value="Cro/C1-type_HTH"/>
</dbReference>
<dbReference type="SMART" id="SM00530">
    <property type="entry name" value="HTH_XRE"/>
    <property type="match status" value="1"/>
</dbReference>
<dbReference type="Pfam" id="PF01381">
    <property type="entry name" value="HTH_3"/>
    <property type="match status" value="1"/>
</dbReference>
<gene>
    <name evidence="3" type="ORF">EDD66_10682</name>
</gene>
<keyword evidence="4" id="KW-1185">Reference proteome</keyword>
<evidence type="ECO:0000313" key="3">
    <source>
        <dbReference type="EMBL" id="ROR27385.1"/>
    </source>
</evidence>
<proteinExistence type="predicted"/>
<sequence>MSKNLKLKIARVEKDLSQDDLARKIGVSRQTINMIEKGDYNPTLNLCLKICYCLDKTLDELFWKGENDSEE</sequence>
<dbReference type="InterPro" id="IPR010982">
    <property type="entry name" value="Lambda_DNA-bd_dom_sf"/>
</dbReference>
<accession>A0A3N1XKZ9</accession>
<evidence type="ECO:0000256" key="1">
    <source>
        <dbReference type="ARBA" id="ARBA00023125"/>
    </source>
</evidence>
<name>A0A3N1XKZ9_9FIRM</name>
<reference evidence="3 4" key="1">
    <citation type="submission" date="2018-11" db="EMBL/GenBank/DDBJ databases">
        <title>Genomic Encyclopedia of Type Strains, Phase IV (KMG-IV): sequencing the most valuable type-strain genomes for metagenomic binning, comparative biology and taxonomic classification.</title>
        <authorList>
            <person name="Goeker M."/>
        </authorList>
    </citation>
    <scope>NUCLEOTIDE SEQUENCE [LARGE SCALE GENOMIC DNA]</scope>
    <source>
        <strain evidence="3 4">DSM 26537</strain>
    </source>
</reference>
<comment type="caution">
    <text evidence="3">The sequence shown here is derived from an EMBL/GenBank/DDBJ whole genome shotgun (WGS) entry which is preliminary data.</text>
</comment>
<dbReference type="EMBL" id="RJVG01000006">
    <property type="protein sequence ID" value="ROR27385.1"/>
    <property type="molecule type" value="Genomic_DNA"/>
</dbReference>
<dbReference type="AlphaFoldDB" id="A0A3N1XKZ9"/>
<protein>
    <submittedName>
        <fullName evidence="3">Putative transcriptional regulator</fullName>
    </submittedName>
</protein>
<evidence type="ECO:0000259" key="2">
    <source>
        <dbReference type="PROSITE" id="PS50943"/>
    </source>
</evidence>
<feature type="domain" description="HTH cro/C1-type" evidence="2">
    <location>
        <begin position="7"/>
        <end position="61"/>
    </location>
</feature>
<dbReference type="RefSeq" id="WP_123609634.1">
    <property type="nucleotide sequence ID" value="NZ_RJVG01000006.1"/>
</dbReference>
<dbReference type="PANTHER" id="PTHR46558:SF3">
    <property type="entry name" value="TRANSCRIPTIONAL REGULATOR"/>
    <property type="match status" value="1"/>
</dbReference>
<dbReference type="Proteomes" id="UP000273083">
    <property type="component" value="Unassembled WGS sequence"/>
</dbReference>
<dbReference type="GO" id="GO:0003677">
    <property type="term" value="F:DNA binding"/>
    <property type="evidence" value="ECO:0007669"/>
    <property type="project" value="UniProtKB-KW"/>
</dbReference>
<dbReference type="PROSITE" id="PS50943">
    <property type="entry name" value="HTH_CROC1"/>
    <property type="match status" value="1"/>
</dbReference>
<dbReference type="Gene3D" id="1.10.260.40">
    <property type="entry name" value="lambda repressor-like DNA-binding domains"/>
    <property type="match status" value="1"/>
</dbReference>
<dbReference type="OrthoDB" id="9808239at2"/>